<accession>A0A1G7S8M7</accession>
<evidence type="ECO:0000313" key="2">
    <source>
        <dbReference type="Proteomes" id="UP000199706"/>
    </source>
</evidence>
<keyword evidence="1" id="KW-0808">Transferase</keyword>
<gene>
    <name evidence="1" type="ORF">SAMN05216466_102427</name>
</gene>
<dbReference type="OrthoDB" id="9805913at2"/>
<protein>
    <submittedName>
        <fullName evidence="1">Serine/threonine-protein kinase HipA</fullName>
    </submittedName>
</protein>
<reference evidence="1 2" key="1">
    <citation type="submission" date="2016-10" db="EMBL/GenBank/DDBJ databases">
        <authorList>
            <person name="de Groot N.N."/>
        </authorList>
    </citation>
    <scope>NUCLEOTIDE SEQUENCE [LARGE SCALE GENOMIC DNA]</scope>
    <source>
        <strain evidence="1 2">LMG 2247</strain>
    </source>
</reference>
<organism evidence="1 2">
    <name type="scientific">Paraburkholderia phenazinium</name>
    <dbReference type="NCBI Taxonomy" id="60549"/>
    <lineage>
        <taxon>Bacteria</taxon>
        <taxon>Pseudomonadati</taxon>
        <taxon>Pseudomonadota</taxon>
        <taxon>Betaproteobacteria</taxon>
        <taxon>Burkholderiales</taxon>
        <taxon>Burkholderiaceae</taxon>
        <taxon>Paraburkholderia</taxon>
    </lineage>
</organism>
<dbReference type="AlphaFoldDB" id="A0A1G7S8M7"/>
<proteinExistence type="predicted"/>
<dbReference type="Proteomes" id="UP000199706">
    <property type="component" value="Unassembled WGS sequence"/>
</dbReference>
<evidence type="ECO:0000313" key="1">
    <source>
        <dbReference type="EMBL" id="SDG19405.1"/>
    </source>
</evidence>
<dbReference type="RefSeq" id="WP_143016516.1">
    <property type="nucleotide sequence ID" value="NZ_CADERL010000002.1"/>
</dbReference>
<name>A0A1G7S8M7_9BURK</name>
<keyword evidence="1" id="KW-0418">Kinase</keyword>
<dbReference type="EMBL" id="FNCJ01000002">
    <property type="protein sequence ID" value="SDG19405.1"/>
    <property type="molecule type" value="Genomic_DNA"/>
</dbReference>
<dbReference type="GO" id="GO:0016301">
    <property type="term" value="F:kinase activity"/>
    <property type="evidence" value="ECO:0007669"/>
    <property type="project" value="UniProtKB-KW"/>
</dbReference>
<sequence length="222" mass="24198">MAHTDKRLAVFAHLGDEWAPAGLLDMTEQGNELVASSFTYGLQYARRANAVEIDPVTLSLDTALAAPGAPMFPGTLEPPISGGIRDAAPDAWGRRLIEARPRVPANSLPESTYLLNVGRQRVGALDIRTDRNDLPEEGDGESVSNLDYLLEAAERVEEGLPIPVRLEAILRARPRSERTAGTVCQRAYARRMLRARCTAKELPRHRGGRVAQADLGVNTLRA</sequence>